<gene>
    <name evidence="10" type="ORF">PUN28_001118</name>
</gene>
<keyword evidence="5" id="KW-0552">Olfaction</keyword>
<keyword evidence="9" id="KW-0807">Transducer</keyword>
<keyword evidence="11" id="KW-1185">Reference proteome</keyword>
<keyword evidence="8" id="KW-0675">Receptor</keyword>
<reference evidence="10 11" key="1">
    <citation type="submission" date="2023-03" db="EMBL/GenBank/DDBJ databases">
        <title>High recombination rates correlate with genetic variation in Cardiocondyla obscurior ants.</title>
        <authorList>
            <person name="Errbii M."/>
        </authorList>
    </citation>
    <scope>NUCLEOTIDE SEQUENCE [LARGE SCALE GENOMIC DNA]</scope>
    <source>
        <strain evidence="10">Alpha-2009</strain>
        <tissue evidence="10">Whole body</tissue>
    </source>
</reference>
<organism evidence="10 11">
    <name type="scientific">Cardiocondyla obscurior</name>
    <dbReference type="NCBI Taxonomy" id="286306"/>
    <lineage>
        <taxon>Eukaryota</taxon>
        <taxon>Metazoa</taxon>
        <taxon>Ecdysozoa</taxon>
        <taxon>Arthropoda</taxon>
        <taxon>Hexapoda</taxon>
        <taxon>Insecta</taxon>
        <taxon>Pterygota</taxon>
        <taxon>Neoptera</taxon>
        <taxon>Endopterygota</taxon>
        <taxon>Hymenoptera</taxon>
        <taxon>Apocrita</taxon>
        <taxon>Aculeata</taxon>
        <taxon>Formicoidea</taxon>
        <taxon>Formicidae</taxon>
        <taxon>Myrmicinae</taxon>
        <taxon>Cardiocondyla</taxon>
    </lineage>
</organism>
<dbReference type="GO" id="GO:0005549">
    <property type="term" value="F:odorant binding"/>
    <property type="evidence" value="ECO:0007669"/>
    <property type="project" value="InterPro"/>
</dbReference>
<dbReference type="GO" id="GO:0005886">
    <property type="term" value="C:plasma membrane"/>
    <property type="evidence" value="ECO:0007669"/>
    <property type="project" value="UniProtKB-SubCell"/>
</dbReference>
<keyword evidence="4" id="KW-0812">Transmembrane</keyword>
<dbReference type="GO" id="GO:0007165">
    <property type="term" value="P:signal transduction"/>
    <property type="evidence" value="ECO:0007669"/>
    <property type="project" value="UniProtKB-KW"/>
</dbReference>
<evidence type="ECO:0000256" key="1">
    <source>
        <dbReference type="ARBA" id="ARBA00004651"/>
    </source>
</evidence>
<dbReference type="GO" id="GO:0004984">
    <property type="term" value="F:olfactory receptor activity"/>
    <property type="evidence" value="ECO:0007669"/>
    <property type="project" value="InterPro"/>
</dbReference>
<evidence type="ECO:0000256" key="3">
    <source>
        <dbReference type="ARBA" id="ARBA00022606"/>
    </source>
</evidence>
<evidence type="ECO:0000256" key="6">
    <source>
        <dbReference type="ARBA" id="ARBA00022989"/>
    </source>
</evidence>
<evidence type="ECO:0000313" key="11">
    <source>
        <dbReference type="Proteomes" id="UP001430953"/>
    </source>
</evidence>
<keyword evidence="3" id="KW-0716">Sensory transduction</keyword>
<dbReference type="Pfam" id="PF02949">
    <property type="entry name" value="7tm_6"/>
    <property type="match status" value="1"/>
</dbReference>
<keyword evidence="6" id="KW-1133">Transmembrane helix</keyword>
<evidence type="ECO:0000256" key="4">
    <source>
        <dbReference type="ARBA" id="ARBA00022692"/>
    </source>
</evidence>
<protein>
    <submittedName>
        <fullName evidence="10">Uncharacterized protein</fullName>
    </submittedName>
</protein>
<evidence type="ECO:0000256" key="8">
    <source>
        <dbReference type="ARBA" id="ARBA00023170"/>
    </source>
</evidence>
<dbReference type="EMBL" id="JADYXP020000001">
    <property type="protein sequence ID" value="KAL0133977.1"/>
    <property type="molecule type" value="Genomic_DNA"/>
</dbReference>
<proteinExistence type="predicted"/>
<evidence type="ECO:0000256" key="7">
    <source>
        <dbReference type="ARBA" id="ARBA00023136"/>
    </source>
</evidence>
<evidence type="ECO:0000256" key="2">
    <source>
        <dbReference type="ARBA" id="ARBA00022475"/>
    </source>
</evidence>
<dbReference type="InterPro" id="IPR004117">
    <property type="entry name" value="7tm6_olfct_rcpt"/>
</dbReference>
<evidence type="ECO:0000313" key="10">
    <source>
        <dbReference type="EMBL" id="KAL0133977.1"/>
    </source>
</evidence>
<dbReference type="AlphaFoldDB" id="A0AAW2H3N2"/>
<keyword evidence="2" id="KW-1003">Cell membrane</keyword>
<sequence length="84" mass="9551">MEVFVYCFAGEFLTAKSKSIGDAIYESLWYNLPPSDSRIVLFMMLRCQKRLTITAGRFIDLTLEGFTSIMKASVSYVSVLNAMY</sequence>
<dbReference type="PANTHER" id="PTHR21137:SF35">
    <property type="entry name" value="ODORANT RECEPTOR 19A-RELATED"/>
    <property type="match status" value="1"/>
</dbReference>
<dbReference type="PANTHER" id="PTHR21137">
    <property type="entry name" value="ODORANT RECEPTOR"/>
    <property type="match status" value="1"/>
</dbReference>
<evidence type="ECO:0000256" key="9">
    <source>
        <dbReference type="ARBA" id="ARBA00023224"/>
    </source>
</evidence>
<name>A0AAW2H3N2_9HYME</name>
<keyword evidence="7" id="KW-0472">Membrane</keyword>
<comment type="caution">
    <text evidence="10">The sequence shown here is derived from an EMBL/GenBank/DDBJ whole genome shotgun (WGS) entry which is preliminary data.</text>
</comment>
<accession>A0AAW2H3N2</accession>
<comment type="subcellular location">
    <subcellularLocation>
        <location evidence="1">Cell membrane</location>
        <topology evidence="1">Multi-pass membrane protein</topology>
    </subcellularLocation>
</comment>
<evidence type="ECO:0000256" key="5">
    <source>
        <dbReference type="ARBA" id="ARBA00022725"/>
    </source>
</evidence>
<dbReference type="Proteomes" id="UP001430953">
    <property type="component" value="Unassembled WGS sequence"/>
</dbReference>